<comment type="caution">
    <text evidence="2">The sequence shown here is derived from an EMBL/GenBank/DDBJ whole genome shotgun (WGS) entry which is preliminary data.</text>
</comment>
<proteinExistence type="predicted"/>
<name>A0A9X9LPT1_GULGU</name>
<keyword evidence="3" id="KW-1185">Reference proteome</keyword>
<feature type="region of interest" description="Disordered" evidence="1">
    <location>
        <begin position="14"/>
        <end position="34"/>
    </location>
</feature>
<protein>
    <submittedName>
        <fullName evidence="2">Uncharacterized protein</fullName>
    </submittedName>
</protein>
<reference evidence="2 3" key="1">
    <citation type="submission" date="2018-10" db="EMBL/GenBank/DDBJ databases">
        <authorList>
            <person name="Ekblom R."/>
            <person name="Jareborg N."/>
        </authorList>
    </citation>
    <scope>NUCLEOTIDE SEQUENCE [LARGE SCALE GENOMIC DNA]</scope>
    <source>
        <tissue evidence="2">Muscle</tissue>
    </source>
</reference>
<evidence type="ECO:0000313" key="3">
    <source>
        <dbReference type="Proteomes" id="UP000269945"/>
    </source>
</evidence>
<gene>
    <name evidence="2" type="ORF">BN2614_LOCUS2</name>
</gene>
<dbReference type="Proteomes" id="UP000269945">
    <property type="component" value="Unassembled WGS sequence"/>
</dbReference>
<dbReference type="AlphaFoldDB" id="A0A9X9LPT1"/>
<feature type="non-terminal residue" evidence="2">
    <location>
        <position position="1"/>
    </location>
</feature>
<accession>A0A9X9LPT1</accession>
<evidence type="ECO:0000313" key="2">
    <source>
        <dbReference type="EMBL" id="VCW78811.1"/>
    </source>
</evidence>
<organism evidence="2 3">
    <name type="scientific">Gulo gulo</name>
    <name type="common">Wolverine</name>
    <name type="synonym">Gluton</name>
    <dbReference type="NCBI Taxonomy" id="48420"/>
    <lineage>
        <taxon>Eukaryota</taxon>
        <taxon>Metazoa</taxon>
        <taxon>Chordata</taxon>
        <taxon>Craniata</taxon>
        <taxon>Vertebrata</taxon>
        <taxon>Euteleostomi</taxon>
        <taxon>Mammalia</taxon>
        <taxon>Eutheria</taxon>
        <taxon>Laurasiatheria</taxon>
        <taxon>Carnivora</taxon>
        <taxon>Caniformia</taxon>
        <taxon>Musteloidea</taxon>
        <taxon>Mustelidae</taxon>
        <taxon>Guloninae</taxon>
        <taxon>Gulo</taxon>
    </lineage>
</organism>
<dbReference type="EMBL" id="CYRY02010766">
    <property type="protein sequence ID" value="VCW78811.1"/>
    <property type="molecule type" value="Genomic_DNA"/>
</dbReference>
<sequence>GALRAGLRLPHHRASWLFPSPPGGQASTSPDQQRGLLRERRFHAHDPPQLAFRRSGCQWDGQLPWQVLLRHLLPPPRLPAAPPRAGEDLLHPLPALLASQLEDAAGGHGGSQLQLYPALSPAHTCESAAPAACG</sequence>
<evidence type="ECO:0000256" key="1">
    <source>
        <dbReference type="SAM" id="MobiDB-lite"/>
    </source>
</evidence>